<keyword evidence="8" id="KW-1185">Reference proteome</keyword>
<evidence type="ECO:0000313" key="8">
    <source>
        <dbReference type="Proteomes" id="UP001152523"/>
    </source>
</evidence>
<gene>
    <name evidence="7" type="ORF">CEPIT_LOCUS10697</name>
</gene>
<feature type="compositionally biased region" description="Acidic residues" evidence="6">
    <location>
        <begin position="1475"/>
        <end position="1495"/>
    </location>
</feature>
<dbReference type="Pfam" id="PF14631">
    <property type="entry name" value="FancD2"/>
    <property type="match status" value="2"/>
</dbReference>
<accession>A0AAV0D320</accession>
<dbReference type="GO" id="GO:1990918">
    <property type="term" value="P:double-strand break repair involved in meiotic recombination"/>
    <property type="evidence" value="ECO:0007669"/>
    <property type="project" value="TreeGrafter"/>
</dbReference>
<proteinExistence type="inferred from homology"/>
<dbReference type="InterPro" id="IPR029448">
    <property type="entry name" value="FANCD2"/>
</dbReference>
<feature type="region of interest" description="Disordered" evidence="6">
    <location>
        <begin position="1"/>
        <end position="59"/>
    </location>
</feature>
<comment type="similarity">
    <text evidence="5">Belongs to the Fanconi anemia protein FANCD2 family.</text>
</comment>
<comment type="subcellular location">
    <subcellularLocation>
        <location evidence="1">Nucleus</location>
    </subcellularLocation>
</comment>
<evidence type="ECO:0000256" key="1">
    <source>
        <dbReference type="ARBA" id="ARBA00004123"/>
    </source>
</evidence>
<dbReference type="GO" id="GO:0070182">
    <property type="term" value="F:DNA polymerase binding"/>
    <property type="evidence" value="ECO:0007669"/>
    <property type="project" value="TreeGrafter"/>
</dbReference>
<dbReference type="EMBL" id="CAMAPF010000060">
    <property type="protein sequence ID" value="CAH9088946.1"/>
    <property type="molecule type" value="Genomic_DNA"/>
</dbReference>
<dbReference type="Proteomes" id="UP001152523">
    <property type="component" value="Unassembled WGS sequence"/>
</dbReference>
<dbReference type="GO" id="GO:0036297">
    <property type="term" value="P:interstrand cross-link repair"/>
    <property type="evidence" value="ECO:0007669"/>
    <property type="project" value="TreeGrafter"/>
</dbReference>
<name>A0AAV0D320_9ASTE</name>
<dbReference type="PANTHER" id="PTHR32086:SF0">
    <property type="entry name" value="FANCONI ANEMIA GROUP D2 PROTEIN"/>
    <property type="match status" value="1"/>
</dbReference>
<keyword evidence="2" id="KW-1017">Isopeptide bond</keyword>
<organism evidence="7 8">
    <name type="scientific">Cuscuta epithymum</name>
    <dbReference type="NCBI Taxonomy" id="186058"/>
    <lineage>
        <taxon>Eukaryota</taxon>
        <taxon>Viridiplantae</taxon>
        <taxon>Streptophyta</taxon>
        <taxon>Embryophyta</taxon>
        <taxon>Tracheophyta</taxon>
        <taxon>Spermatophyta</taxon>
        <taxon>Magnoliopsida</taxon>
        <taxon>eudicotyledons</taxon>
        <taxon>Gunneridae</taxon>
        <taxon>Pentapetalae</taxon>
        <taxon>asterids</taxon>
        <taxon>lamiids</taxon>
        <taxon>Solanales</taxon>
        <taxon>Convolvulaceae</taxon>
        <taxon>Cuscuteae</taxon>
        <taxon>Cuscuta</taxon>
        <taxon>Cuscuta subgen. Cuscuta</taxon>
    </lineage>
</organism>
<feature type="region of interest" description="Disordered" evidence="6">
    <location>
        <begin position="862"/>
        <end position="898"/>
    </location>
</feature>
<evidence type="ECO:0000256" key="3">
    <source>
        <dbReference type="ARBA" id="ARBA00022843"/>
    </source>
</evidence>
<keyword evidence="4" id="KW-0539">Nucleus</keyword>
<dbReference type="GO" id="GO:0007129">
    <property type="term" value="P:homologous chromosome pairing at meiosis"/>
    <property type="evidence" value="ECO:0007669"/>
    <property type="project" value="TreeGrafter"/>
</dbReference>
<comment type="caution">
    <text evidence="7">The sequence shown here is derived from an EMBL/GenBank/DDBJ whole genome shotgun (WGS) entry which is preliminary data.</text>
</comment>
<feature type="compositionally biased region" description="Low complexity" evidence="6">
    <location>
        <begin position="30"/>
        <end position="52"/>
    </location>
</feature>
<evidence type="ECO:0000256" key="6">
    <source>
        <dbReference type="SAM" id="MobiDB-lite"/>
    </source>
</evidence>
<sequence length="1495" mass="167393">MVLHQTNNLSSRKRPAKSNNGFVPPFAHPPKTSKTSTAAATAPVTAAVSQSTPPLKGQSMSASDKMVAVLADAGCTLINPSGPPCLPSDLPKLRNRLHHLFSSDSTLRSEFLHGLCSYMSSPHNLRRVLSHSYRDGLGSVRSDSVVRVLLLVPSIQSDLQNMLIEKLPEYFDLDAGGTGHSFRFEDDIARLILKQFRWLDFLVDSDAFIGQLLQVLSICPHYLKREIIGSLPEIIGDQNNKTVIDSLHHMLEEDPSIIIPVLDCFSYLHLDETMKEQVVTIGLSCIRTADMENMPYLLRFLLLSASPANTRRIISHIREQLKFIGCQATQQNKMKGKSILKNGDASILDALRSSLQSNKIICQETLKELKSLEKARDHKAIDMWLLVLIYMSSESLQKSIEKLLKKKVVEGFIEKVLFDQCVRGNKAVAQDYLSTFISISGYLLGSKEQKAQDFGIHMYKCLFEEFADVYSRQELLGALVTHVGSGISHEVTSGLQAMALLASKYSYELIPLSSYIMGILDYTEGFSLENLHKVYEAFSHLALSARSNTGSRSSISNELLMIVRKQVSNPDFKYKKMGIIGTVKIVYYFGADVINSSQPSSEKSNLDEALELLRTSLEYCKQMPLSLVMFYDELVLTLKSQTIHPSIIEWIAKHVGDFESKYLSDLDGGQLPNKELYCDLEGELWMNLDGDISPICVNFLPLVSSVLRSAPSLQILPANISLLSTIERLTNQGSLLAIDALLGCPLHLPSPKVFSAPTWQSLDGNQKRIVILSLYYAANWIRELLNAFYSQVTNKCKCVSQETKGETNLKLFKRLRNLIFLESLLNNCLRDYPLSLPELCPLDPISLSSFQHTRSRNYDRGKEFTKHEGSSSQSKGKDKKKTPNVSSSSKEENLKQQTITDMLKKTNVMPSTEGITDDISGICSKGSMPELSGNNQNNLISPHNIDISSAAKLLEPQRHKFRPLLPECFSIFVSSKDQGSCCMDPAAELPLHLYLVRDLSKKLDYFSPAQKQTTKCTSLPPSLGCVNVMDFLNDVRLMFPSLKRNLDLVLCILREDTEICQDHWKVQSAASGNPDVTSILCSTPKVSYSVFKETLCCFAKMVKIPEVQRETLFLTDLLEAFQPTRIPDCFFLGMHHIPSPGSIGYLYSGAYSFIEGSFNAASTISLTLSTEVVLTLEAIILSIRKIVDGALNETGKDIQKGFTEEFIPFLCKKLGTSAKELLIQKYDSKNIEEDSKTRRELVQKILRIYLENCQSTYDSLDELACLISSQVASHRSREEDSCSFPSLCPTTFIAWYRVMHEQNVVALNRLVKEVCQLEKSKAGDNTEDVEHLLNRLLQSVNIVVLLVSMCKTHDKVGVHATAVKFSGKFFDSFLKVFGFLQAQFQLHGERIIQLVKELQKATRTIQTLCSEAKGMKRTAITSNVPYTKRSMERFLFHVKALLHSKSSGCTFWMGNLKHKNLSGDVVSSQAYIEKDENEEVNDDPAENTMDDQPED</sequence>
<feature type="region of interest" description="Disordered" evidence="6">
    <location>
        <begin position="1472"/>
        <end position="1495"/>
    </location>
</feature>
<dbReference type="GO" id="GO:0031573">
    <property type="term" value="P:mitotic intra-S DNA damage checkpoint signaling"/>
    <property type="evidence" value="ECO:0007669"/>
    <property type="project" value="TreeGrafter"/>
</dbReference>
<evidence type="ECO:0008006" key="9">
    <source>
        <dbReference type="Google" id="ProtNLM"/>
    </source>
</evidence>
<reference evidence="7" key="1">
    <citation type="submission" date="2022-07" db="EMBL/GenBank/DDBJ databases">
        <authorList>
            <person name="Macas J."/>
            <person name="Novak P."/>
            <person name="Neumann P."/>
        </authorList>
    </citation>
    <scope>NUCLEOTIDE SEQUENCE</scope>
</reference>
<dbReference type="GO" id="GO:0005634">
    <property type="term" value="C:nucleus"/>
    <property type="evidence" value="ECO:0007669"/>
    <property type="project" value="UniProtKB-SubCell"/>
</dbReference>
<keyword evidence="3" id="KW-0832">Ubl conjugation</keyword>
<evidence type="ECO:0000256" key="4">
    <source>
        <dbReference type="ARBA" id="ARBA00023242"/>
    </source>
</evidence>
<feature type="compositionally biased region" description="Polar residues" evidence="6">
    <location>
        <begin position="1"/>
        <end position="10"/>
    </location>
</feature>
<dbReference type="GO" id="GO:0000793">
    <property type="term" value="C:condensed chromosome"/>
    <property type="evidence" value="ECO:0007669"/>
    <property type="project" value="TreeGrafter"/>
</dbReference>
<evidence type="ECO:0000313" key="7">
    <source>
        <dbReference type="EMBL" id="CAH9088946.1"/>
    </source>
</evidence>
<protein>
    <recommendedName>
        <fullName evidence="9">Fanconi anemia group D2 protein</fullName>
    </recommendedName>
</protein>
<evidence type="ECO:0000256" key="2">
    <source>
        <dbReference type="ARBA" id="ARBA00022499"/>
    </source>
</evidence>
<dbReference type="PANTHER" id="PTHR32086">
    <property type="entry name" value="FANCONI ANEMIA GROUP D2 PROTEIN"/>
    <property type="match status" value="1"/>
</dbReference>
<evidence type="ECO:0000256" key="5">
    <source>
        <dbReference type="ARBA" id="ARBA00093456"/>
    </source>
</evidence>